<evidence type="ECO:0000256" key="1">
    <source>
        <dbReference type="SAM" id="Phobius"/>
    </source>
</evidence>
<accession>A0A7U3NKP4</accession>
<name>A0A7U3NKP4_9CAUD</name>
<evidence type="ECO:0000313" key="3">
    <source>
        <dbReference type="Proteomes" id="UP000594029"/>
    </source>
</evidence>
<keyword evidence="1" id="KW-1133">Transmembrane helix</keyword>
<sequence>MIESIMQTVFEIFIYGLCVTVIGAMIYAIVTACPED</sequence>
<dbReference type="Proteomes" id="UP000594029">
    <property type="component" value="Segment"/>
</dbReference>
<keyword evidence="3" id="KW-1185">Reference proteome</keyword>
<evidence type="ECO:0000313" key="2">
    <source>
        <dbReference type="EMBL" id="QOV08432.1"/>
    </source>
</evidence>
<gene>
    <name evidence="2" type="ORF">Kirov_233</name>
</gene>
<keyword evidence="1" id="KW-0472">Membrane</keyword>
<protein>
    <submittedName>
        <fullName evidence="2">Uncharacterized protein</fullName>
    </submittedName>
</protein>
<keyword evidence="1" id="KW-0812">Transmembrane</keyword>
<feature type="transmembrane region" description="Helical" evidence="1">
    <location>
        <begin position="12"/>
        <end position="30"/>
    </location>
</feature>
<reference evidence="2 3" key="1">
    <citation type="submission" date="2020-10" db="EMBL/GenBank/DDBJ databases">
        <authorList>
            <person name="Kazantseva O.A."/>
            <person name="Piligrimova E.G."/>
            <person name="Shadrin A.M."/>
        </authorList>
    </citation>
    <scope>NUCLEOTIDE SEQUENCE [LARGE SCALE GENOMIC DNA]</scope>
</reference>
<proteinExistence type="predicted"/>
<organism evidence="2 3">
    <name type="scientific">Bacillus phage Kirov</name>
    <dbReference type="NCBI Taxonomy" id="2783539"/>
    <lineage>
        <taxon>Viruses</taxon>
        <taxon>Duplodnaviria</taxon>
        <taxon>Heunggongvirae</taxon>
        <taxon>Uroviricota</taxon>
        <taxon>Caudoviricetes</taxon>
        <taxon>Andregratiavirinae</taxon>
        <taxon>Kirovvirus</taxon>
        <taxon>Kirovvirus kirov</taxon>
    </lineage>
</organism>
<dbReference type="EMBL" id="MW084976">
    <property type="protein sequence ID" value="QOV08432.1"/>
    <property type="molecule type" value="Genomic_DNA"/>
</dbReference>